<dbReference type="Proteomes" id="UP001147782">
    <property type="component" value="Unassembled WGS sequence"/>
</dbReference>
<dbReference type="GeneID" id="81434633"/>
<dbReference type="InterPro" id="IPR021858">
    <property type="entry name" value="Fun_TF"/>
</dbReference>
<keyword evidence="2" id="KW-1185">Reference proteome</keyword>
<reference evidence="1" key="1">
    <citation type="submission" date="2022-11" db="EMBL/GenBank/DDBJ databases">
        <authorList>
            <person name="Petersen C."/>
        </authorList>
    </citation>
    <scope>NUCLEOTIDE SEQUENCE</scope>
    <source>
        <strain evidence="1">IBT 29864</strain>
    </source>
</reference>
<comment type="caution">
    <text evidence="1">The sequence shown here is derived from an EMBL/GenBank/DDBJ whole genome shotgun (WGS) entry which is preliminary data.</text>
</comment>
<dbReference type="OrthoDB" id="2015447at2759"/>
<gene>
    <name evidence="1" type="ORF">N7496_002525</name>
</gene>
<evidence type="ECO:0000313" key="1">
    <source>
        <dbReference type="EMBL" id="KAJ5380097.1"/>
    </source>
</evidence>
<name>A0A9W9VFK3_9EURO</name>
<organism evidence="1 2">
    <name type="scientific">Penicillium cataractarum</name>
    <dbReference type="NCBI Taxonomy" id="2100454"/>
    <lineage>
        <taxon>Eukaryota</taxon>
        <taxon>Fungi</taxon>
        <taxon>Dikarya</taxon>
        <taxon>Ascomycota</taxon>
        <taxon>Pezizomycotina</taxon>
        <taxon>Eurotiomycetes</taxon>
        <taxon>Eurotiomycetidae</taxon>
        <taxon>Eurotiales</taxon>
        <taxon>Aspergillaceae</taxon>
        <taxon>Penicillium</taxon>
    </lineage>
</organism>
<dbReference type="Pfam" id="PF11951">
    <property type="entry name" value="Fungal_trans_2"/>
    <property type="match status" value="1"/>
</dbReference>
<reference evidence="1" key="2">
    <citation type="journal article" date="2023" name="IMA Fungus">
        <title>Comparative genomic study of the Penicillium genus elucidates a diverse pangenome and 15 lateral gene transfer events.</title>
        <authorList>
            <person name="Petersen C."/>
            <person name="Sorensen T."/>
            <person name="Nielsen M.R."/>
            <person name="Sondergaard T.E."/>
            <person name="Sorensen J.L."/>
            <person name="Fitzpatrick D.A."/>
            <person name="Frisvad J.C."/>
            <person name="Nielsen K.L."/>
        </authorList>
    </citation>
    <scope>NUCLEOTIDE SEQUENCE</scope>
    <source>
        <strain evidence="1">IBT 29864</strain>
    </source>
</reference>
<dbReference type="AlphaFoldDB" id="A0A9W9VFK3"/>
<evidence type="ECO:0000313" key="2">
    <source>
        <dbReference type="Proteomes" id="UP001147782"/>
    </source>
</evidence>
<proteinExistence type="predicted"/>
<accession>A0A9W9VFK3</accession>
<sequence length="94" mass="10456">MTSNWSEEMIKHRGKATQLLETALASIQSRECLHLLEPILILFTLDAFQCTLSATGHWSSHLERAHTMLQLCGGPSSLTAPRQRSQVGGMQRLP</sequence>
<dbReference type="RefSeq" id="XP_056557668.1">
    <property type="nucleotide sequence ID" value="XM_056695456.1"/>
</dbReference>
<dbReference type="EMBL" id="JAPZBS010000002">
    <property type="protein sequence ID" value="KAJ5380097.1"/>
    <property type="molecule type" value="Genomic_DNA"/>
</dbReference>
<protein>
    <submittedName>
        <fullName evidence="1">Uncharacterized protein</fullName>
    </submittedName>
</protein>